<dbReference type="SMART" id="SM00652">
    <property type="entry name" value="eIF1a"/>
    <property type="match status" value="1"/>
</dbReference>
<dbReference type="SUPFAM" id="SSF50249">
    <property type="entry name" value="Nucleic acid-binding proteins"/>
    <property type="match status" value="1"/>
</dbReference>
<accession>A0A6C0C4I6</accession>
<feature type="region of interest" description="Disordered" evidence="1">
    <location>
        <begin position="1"/>
        <end position="21"/>
    </location>
</feature>
<feature type="domain" description="S1-like" evidence="2">
    <location>
        <begin position="25"/>
        <end position="108"/>
    </location>
</feature>
<dbReference type="EMBL" id="MN739337">
    <property type="protein sequence ID" value="QHS99276.1"/>
    <property type="molecule type" value="Genomic_DNA"/>
</dbReference>
<protein>
    <recommendedName>
        <fullName evidence="2">S1-like domain-containing protein</fullName>
    </recommendedName>
</protein>
<evidence type="ECO:0000259" key="2">
    <source>
        <dbReference type="PROSITE" id="PS50832"/>
    </source>
</evidence>
<name>A0A6C0C4I6_9ZZZZ</name>
<organism evidence="3">
    <name type="scientific">viral metagenome</name>
    <dbReference type="NCBI Taxonomy" id="1070528"/>
    <lineage>
        <taxon>unclassified sequences</taxon>
        <taxon>metagenomes</taxon>
        <taxon>organismal metagenomes</taxon>
    </lineage>
</organism>
<dbReference type="InterPro" id="IPR006196">
    <property type="entry name" value="RNA-binding_domain_S1_IF1"/>
</dbReference>
<dbReference type="PROSITE" id="PS50832">
    <property type="entry name" value="S1_IF1_TYPE"/>
    <property type="match status" value="1"/>
</dbReference>
<dbReference type="AlphaFoldDB" id="A0A6C0C4I6"/>
<evidence type="ECO:0000256" key="1">
    <source>
        <dbReference type="SAM" id="MobiDB-lite"/>
    </source>
</evidence>
<sequence length="183" mass="20899">MVKNKTGGNRNKKQARKNLTAPVSTRLRIPKEQGEILAKVIKINGGGVYDVLCEDKVTRLLVLRKKFKGRNKRDNSIQLNKLLLVGQRMWEVVHPKKKQKVDLLYVYSNSQISDLRQKVSVSGDILPEGVEEEDDDAFEISSKNAWEDNNDRTIIGSLKEKSDENNKLMPEISKTVDFDFDDI</sequence>
<dbReference type="GO" id="GO:0003723">
    <property type="term" value="F:RNA binding"/>
    <property type="evidence" value="ECO:0007669"/>
    <property type="project" value="InterPro"/>
</dbReference>
<dbReference type="Gene3D" id="2.40.50.140">
    <property type="entry name" value="Nucleic acid-binding proteins"/>
    <property type="match status" value="1"/>
</dbReference>
<reference evidence="3" key="1">
    <citation type="journal article" date="2020" name="Nature">
        <title>Giant virus diversity and host interactions through global metagenomics.</title>
        <authorList>
            <person name="Schulz F."/>
            <person name="Roux S."/>
            <person name="Paez-Espino D."/>
            <person name="Jungbluth S."/>
            <person name="Walsh D.A."/>
            <person name="Denef V.J."/>
            <person name="McMahon K.D."/>
            <person name="Konstantinidis K.T."/>
            <person name="Eloe-Fadrosh E.A."/>
            <person name="Kyrpides N.C."/>
            <person name="Woyke T."/>
        </authorList>
    </citation>
    <scope>NUCLEOTIDE SEQUENCE</scope>
    <source>
        <strain evidence="3">GVMAG-M-3300020185-33</strain>
    </source>
</reference>
<dbReference type="InterPro" id="IPR012340">
    <property type="entry name" value="NA-bd_OB-fold"/>
</dbReference>
<dbReference type="GO" id="GO:0003743">
    <property type="term" value="F:translation initiation factor activity"/>
    <property type="evidence" value="ECO:0007669"/>
    <property type="project" value="InterPro"/>
</dbReference>
<dbReference type="InterPro" id="IPR001253">
    <property type="entry name" value="TIF_eIF-1A"/>
</dbReference>
<evidence type="ECO:0000313" key="3">
    <source>
        <dbReference type="EMBL" id="QHS99276.1"/>
    </source>
</evidence>
<proteinExistence type="predicted"/>